<comment type="cofactor">
    <cofactor evidence="1">
        <name>Mg(2+)</name>
        <dbReference type="ChEBI" id="CHEBI:18420"/>
    </cofactor>
</comment>
<keyword evidence="2" id="KW-1133">Transmembrane helix</keyword>
<keyword evidence="1" id="KW-0595">Phospholipid degradation</keyword>
<dbReference type="KEGG" id="wbr:pgpA"/>
<dbReference type="HOGENOM" id="CLU_103734_0_1_6"/>
<evidence type="ECO:0000256" key="1">
    <source>
        <dbReference type="PIRNR" id="PIRNR006162"/>
    </source>
</evidence>
<organism evidence="4 5">
    <name type="scientific">Wigglesworthia glossinidia brevipalpis</name>
    <dbReference type="NCBI Taxonomy" id="36870"/>
    <lineage>
        <taxon>Bacteria</taxon>
        <taxon>Pseudomonadati</taxon>
        <taxon>Pseudomonadota</taxon>
        <taxon>Gammaproteobacteria</taxon>
        <taxon>Enterobacterales</taxon>
        <taxon>Erwiniaceae</taxon>
        <taxon>Wigglesworthia</taxon>
    </lineage>
</organism>
<dbReference type="SUPFAM" id="SSF101307">
    <property type="entry name" value="YutG-like"/>
    <property type="match status" value="1"/>
</dbReference>
<dbReference type="OrthoDB" id="9804091at2"/>
<keyword evidence="1" id="KW-1208">Phospholipid metabolism</keyword>
<feature type="transmembrane region" description="Helical" evidence="2">
    <location>
        <begin position="20"/>
        <end position="46"/>
    </location>
</feature>
<dbReference type="STRING" id="36870.gene:10368969"/>
<comment type="pathway">
    <text evidence="1">Phospholipid metabolism; phosphatidylglycerol biosynthesis; phosphatidylglycerol from CDP-diacylglycerol: step 2/2.</text>
</comment>
<dbReference type="GO" id="GO:0006655">
    <property type="term" value="P:phosphatidylglycerol biosynthetic process"/>
    <property type="evidence" value="ECO:0007669"/>
    <property type="project" value="UniProtKB-UniPathway"/>
</dbReference>
<keyword evidence="1 2" id="KW-0472">Membrane</keyword>
<evidence type="ECO:0000313" key="5">
    <source>
        <dbReference type="Proteomes" id="UP000000562"/>
    </source>
</evidence>
<accession>Q8D288</accession>
<dbReference type="InterPro" id="IPR007686">
    <property type="entry name" value="YutG/PgpA"/>
</dbReference>
<protein>
    <recommendedName>
        <fullName evidence="1">Phosphatidylglycerophosphatase A</fullName>
        <ecNumber evidence="1">3.1.3.27</ecNumber>
    </recommendedName>
    <alternativeName>
        <fullName evidence="1">Phosphatidylglycerolphosphate phosphatase A</fullName>
    </alternativeName>
</protein>
<proteinExistence type="predicted"/>
<comment type="subcellular location">
    <subcellularLocation>
        <location evidence="1">Cell inner membrane</location>
        <topology evidence="1">Multi-pass membrane protein</topology>
    </subcellularLocation>
</comment>
<keyword evidence="1" id="KW-0443">Lipid metabolism</keyword>
<keyword evidence="1" id="KW-0479">Metal-binding</keyword>
<keyword evidence="5" id="KW-1185">Reference proteome</keyword>
<dbReference type="Proteomes" id="UP000000562">
    <property type="component" value="Chromosome"/>
</dbReference>
<keyword evidence="1" id="KW-0378">Hydrolase</keyword>
<dbReference type="PANTHER" id="PTHR36305">
    <property type="entry name" value="PHOSPHATIDYLGLYCEROPHOSPHATASE A"/>
    <property type="match status" value="1"/>
</dbReference>
<keyword evidence="1 2" id="KW-0812">Transmembrane</keyword>
<dbReference type="Pfam" id="PF04608">
    <property type="entry name" value="PgpA"/>
    <property type="match status" value="1"/>
</dbReference>
<feature type="domain" description="YutG/PgpA" evidence="3">
    <location>
        <begin position="19"/>
        <end position="158"/>
    </location>
</feature>
<feature type="transmembrane region" description="Helical" evidence="2">
    <location>
        <begin position="134"/>
        <end position="161"/>
    </location>
</feature>
<dbReference type="GO" id="GO:0046872">
    <property type="term" value="F:metal ion binding"/>
    <property type="evidence" value="ECO:0007669"/>
    <property type="project" value="UniProtKB-KW"/>
</dbReference>
<dbReference type="AlphaFoldDB" id="Q8D288"/>
<dbReference type="EC" id="3.1.3.27" evidence="1"/>
<dbReference type="EMBL" id="BA000021">
    <property type="protein sequence ID" value="BAC24612.1"/>
    <property type="molecule type" value="Genomic_DNA"/>
</dbReference>
<dbReference type="GO" id="GO:0009395">
    <property type="term" value="P:phospholipid catabolic process"/>
    <property type="evidence" value="ECO:0007669"/>
    <property type="project" value="UniProtKB-KW"/>
</dbReference>
<dbReference type="GO" id="GO:0005886">
    <property type="term" value="C:plasma membrane"/>
    <property type="evidence" value="ECO:0007669"/>
    <property type="project" value="UniProtKB-SubCell"/>
</dbReference>
<dbReference type="PIRSF" id="PIRSF006162">
    <property type="entry name" value="PgpA"/>
    <property type="match status" value="1"/>
</dbReference>
<keyword evidence="1" id="KW-0997">Cell inner membrane</keyword>
<dbReference type="InterPro" id="IPR036681">
    <property type="entry name" value="PgpA-like_sf"/>
</dbReference>
<keyword evidence="1" id="KW-1003">Cell membrane</keyword>
<keyword evidence="1" id="KW-0442">Lipid degradation</keyword>
<keyword evidence="1" id="KW-0460">Magnesium</keyword>
<reference evidence="4 5" key="1">
    <citation type="journal article" date="2002" name="Nat. Genet.">
        <title>Genome sequence of the endocellular obligate symbiont of tsetse flies, Wigglesworthia glossinidia.</title>
        <authorList>
            <person name="Akman L."/>
            <person name="Yamashita A."/>
            <person name="Watanabe H."/>
            <person name="Oshima K."/>
            <person name="Shiba T."/>
            <person name="Hattori M."/>
            <person name="Aksoy S."/>
        </authorList>
    </citation>
    <scope>NUCLEOTIDE SEQUENCE [LARGE SCALE GENOMIC DNA]</scope>
</reference>
<evidence type="ECO:0000259" key="3">
    <source>
        <dbReference type="Pfam" id="PF04608"/>
    </source>
</evidence>
<dbReference type="PANTHER" id="PTHR36305:SF1">
    <property type="entry name" value="PHOSPHATIDYLGLYCEROPHOSPHATASE A"/>
    <property type="match status" value="1"/>
</dbReference>
<dbReference type="eggNOG" id="COG1267">
    <property type="taxonomic scope" value="Bacteria"/>
</dbReference>
<dbReference type="GO" id="GO:0008962">
    <property type="term" value="F:phosphatidylglycerophosphatase activity"/>
    <property type="evidence" value="ECO:0007669"/>
    <property type="project" value="UniProtKB-EC"/>
</dbReference>
<feature type="transmembrane region" description="Helical" evidence="2">
    <location>
        <begin position="106"/>
        <end position="122"/>
    </location>
</feature>
<comment type="function">
    <text evidence="1">Lipid phosphatase which dephosphorylates phosphatidylglycerophosphate (PGP) to phosphatidylglycerol (PG).</text>
</comment>
<dbReference type="InterPro" id="IPR026037">
    <property type="entry name" value="PgpA"/>
</dbReference>
<evidence type="ECO:0000313" key="4">
    <source>
        <dbReference type="EMBL" id="BAC24612.1"/>
    </source>
</evidence>
<feature type="transmembrane region" description="Helical" evidence="2">
    <location>
        <begin position="52"/>
        <end position="71"/>
    </location>
</feature>
<evidence type="ECO:0000256" key="2">
    <source>
        <dbReference type="SAM" id="Phobius"/>
    </source>
</evidence>
<sequence length="166" mass="19478">MKKNRKSKFFINLFNPINIISTFFGIGLIPYVSGTLGSIISIIIWYYSNNIFIKYEWIFITLGVMLGIYCCEKTSLYIKHHDHYCIIFDEIVGMWIVLLNCSINDYKSIILGLFFFRIFDIIKPWPINWINKNILNGFGIILDDLLAGIYSLIMLFIYNAILLFNM</sequence>
<dbReference type="UniPathway" id="UPA00084">
    <property type="reaction ID" value="UER00504"/>
</dbReference>
<gene>
    <name evidence="4" type="primary">pgpA</name>
</gene>
<comment type="catalytic activity">
    <reaction evidence="1">
        <text>a 1,2-diacyl-sn-glycero-3-phospho-(1'-sn-glycero-3'-phosphate) + H2O = a 1,2-diacyl-sn-glycero-3-phospho-(1'-sn-glycerol) + phosphate</text>
        <dbReference type="Rhea" id="RHEA:33751"/>
        <dbReference type="ChEBI" id="CHEBI:15377"/>
        <dbReference type="ChEBI" id="CHEBI:43474"/>
        <dbReference type="ChEBI" id="CHEBI:60110"/>
        <dbReference type="ChEBI" id="CHEBI:64716"/>
        <dbReference type="EC" id="3.1.3.27"/>
    </reaction>
</comment>
<name>Q8D288_WIGBR</name>
<dbReference type="CDD" id="cd06971">
    <property type="entry name" value="PgpA"/>
    <property type="match status" value="1"/>
</dbReference>